<accession>A0AAW2H0I5</accession>
<dbReference type="Proteomes" id="UP001430953">
    <property type="component" value="Unassembled WGS sequence"/>
</dbReference>
<dbReference type="AlphaFoldDB" id="A0AAW2H0I5"/>
<name>A0AAW2H0I5_9HYME</name>
<sequence>MQSGRLYRGLRPYRVSICFAAFHRHAHCPREQTAHADREREREKERWRCVFDVDVQHFCRVGCSSLSRDRFCVERRRKSRDYNRAEQPFSRVNST</sequence>
<gene>
    <name evidence="1" type="ORF">PUN28_000676</name>
</gene>
<keyword evidence="2" id="KW-1185">Reference proteome</keyword>
<organism evidence="1 2">
    <name type="scientific">Cardiocondyla obscurior</name>
    <dbReference type="NCBI Taxonomy" id="286306"/>
    <lineage>
        <taxon>Eukaryota</taxon>
        <taxon>Metazoa</taxon>
        <taxon>Ecdysozoa</taxon>
        <taxon>Arthropoda</taxon>
        <taxon>Hexapoda</taxon>
        <taxon>Insecta</taxon>
        <taxon>Pterygota</taxon>
        <taxon>Neoptera</taxon>
        <taxon>Endopterygota</taxon>
        <taxon>Hymenoptera</taxon>
        <taxon>Apocrita</taxon>
        <taxon>Aculeata</taxon>
        <taxon>Formicoidea</taxon>
        <taxon>Formicidae</taxon>
        <taxon>Myrmicinae</taxon>
        <taxon>Cardiocondyla</taxon>
    </lineage>
</organism>
<dbReference type="EMBL" id="JADYXP020000001">
    <property type="protein sequence ID" value="KAL0133073.1"/>
    <property type="molecule type" value="Genomic_DNA"/>
</dbReference>
<evidence type="ECO:0000313" key="1">
    <source>
        <dbReference type="EMBL" id="KAL0133073.1"/>
    </source>
</evidence>
<reference evidence="1 2" key="1">
    <citation type="submission" date="2023-03" db="EMBL/GenBank/DDBJ databases">
        <title>High recombination rates correlate with genetic variation in Cardiocondyla obscurior ants.</title>
        <authorList>
            <person name="Errbii M."/>
        </authorList>
    </citation>
    <scope>NUCLEOTIDE SEQUENCE [LARGE SCALE GENOMIC DNA]</scope>
    <source>
        <strain evidence="1">Alpha-2009</strain>
        <tissue evidence="1">Whole body</tissue>
    </source>
</reference>
<evidence type="ECO:0000313" key="2">
    <source>
        <dbReference type="Proteomes" id="UP001430953"/>
    </source>
</evidence>
<proteinExistence type="predicted"/>
<comment type="caution">
    <text evidence="1">The sequence shown here is derived from an EMBL/GenBank/DDBJ whole genome shotgun (WGS) entry which is preliminary data.</text>
</comment>
<evidence type="ECO:0008006" key="3">
    <source>
        <dbReference type="Google" id="ProtNLM"/>
    </source>
</evidence>
<protein>
    <recommendedName>
        <fullName evidence="3">Secreted protein</fullName>
    </recommendedName>
</protein>